<protein>
    <submittedName>
        <fullName evidence="1">Uncharacterized protein</fullName>
    </submittedName>
</protein>
<proteinExistence type="predicted"/>
<dbReference type="RefSeq" id="XP_025367351.1">
    <property type="nucleotide sequence ID" value="XM_025511175.1"/>
</dbReference>
<dbReference type="InParanoid" id="A0A316VV66"/>
<name>A0A316VV66_9BASI</name>
<gene>
    <name evidence="1" type="ORF">IE81DRAFT_236100</name>
</gene>
<dbReference type="GeneID" id="37033045"/>
<reference evidence="1 2" key="1">
    <citation type="journal article" date="2018" name="Mol. Biol. Evol.">
        <title>Broad Genomic Sampling Reveals a Smut Pathogenic Ancestry of the Fungal Clade Ustilaginomycotina.</title>
        <authorList>
            <person name="Kijpornyongpan T."/>
            <person name="Mondo S.J."/>
            <person name="Barry K."/>
            <person name="Sandor L."/>
            <person name="Lee J."/>
            <person name="Lipzen A."/>
            <person name="Pangilinan J."/>
            <person name="LaButti K."/>
            <person name="Hainaut M."/>
            <person name="Henrissat B."/>
            <person name="Grigoriev I.V."/>
            <person name="Spatafora J.W."/>
            <person name="Aime M.C."/>
        </authorList>
    </citation>
    <scope>NUCLEOTIDE SEQUENCE [LARGE SCALE GENOMIC DNA]</scope>
    <source>
        <strain evidence="1 2">MCA 4658</strain>
    </source>
</reference>
<keyword evidence="2" id="KW-1185">Reference proteome</keyword>
<dbReference type="EMBL" id="KZ819426">
    <property type="protein sequence ID" value="PWN40191.1"/>
    <property type="molecule type" value="Genomic_DNA"/>
</dbReference>
<evidence type="ECO:0000313" key="2">
    <source>
        <dbReference type="Proteomes" id="UP000245783"/>
    </source>
</evidence>
<sequence length="117" mass="12000">MRCASIKQGLLLAVVNVSELGPASVWVEEVLGVRTVGVVASQSSIPLDVAVALEVANDGVEKVRTGLVGILVLAELVDPDWVVLGGEAVDLLTDDAVVGTVRVEAVGRQGEPKGECG</sequence>
<evidence type="ECO:0000313" key="1">
    <source>
        <dbReference type="EMBL" id="PWN40191.1"/>
    </source>
</evidence>
<dbReference type="AlphaFoldDB" id="A0A316VV66"/>
<dbReference type="Proteomes" id="UP000245783">
    <property type="component" value="Unassembled WGS sequence"/>
</dbReference>
<organism evidence="1 2">
    <name type="scientific">Ceraceosorus guamensis</name>
    <dbReference type="NCBI Taxonomy" id="1522189"/>
    <lineage>
        <taxon>Eukaryota</taxon>
        <taxon>Fungi</taxon>
        <taxon>Dikarya</taxon>
        <taxon>Basidiomycota</taxon>
        <taxon>Ustilaginomycotina</taxon>
        <taxon>Exobasidiomycetes</taxon>
        <taxon>Ceraceosorales</taxon>
        <taxon>Ceraceosoraceae</taxon>
        <taxon>Ceraceosorus</taxon>
    </lineage>
</organism>
<accession>A0A316VV66</accession>